<dbReference type="AlphaFoldDB" id="A0AA39FAF6"/>
<evidence type="ECO:0000313" key="2">
    <source>
        <dbReference type="Proteomes" id="UP001168990"/>
    </source>
</evidence>
<dbReference type="Proteomes" id="UP001168990">
    <property type="component" value="Unassembled WGS sequence"/>
</dbReference>
<organism evidence="1 2">
    <name type="scientific">Microctonus aethiopoides</name>
    <dbReference type="NCBI Taxonomy" id="144406"/>
    <lineage>
        <taxon>Eukaryota</taxon>
        <taxon>Metazoa</taxon>
        <taxon>Ecdysozoa</taxon>
        <taxon>Arthropoda</taxon>
        <taxon>Hexapoda</taxon>
        <taxon>Insecta</taxon>
        <taxon>Pterygota</taxon>
        <taxon>Neoptera</taxon>
        <taxon>Endopterygota</taxon>
        <taxon>Hymenoptera</taxon>
        <taxon>Apocrita</taxon>
        <taxon>Ichneumonoidea</taxon>
        <taxon>Braconidae</taxon>
        <taxon>Euphorinae</taxon>
        <taxon>Microctonus</taxon>
    </lineage>
</organism>
<gene>
    <name evidence="1" type="ORF">PV328_004408</name>
</gene>
<name>A0AA39FAF6_9HYME</name>
<dbReference type="EMBL" id="JAQQBS010001422">
    <property type="protein sequence ID" value="KAK0165932.1"/>
    <property type="molecule type" value="Genomic_DNA"/>
</dbReference>
<dbReference type="Gene3D" id="3.40.390.10">
    <property type="entry name" value="Collagenase (Catalytic Domain)"/>
    <property type="match status" value="1"/>
</dbReference>
<comment type="caution">
    <text evidence="1">The sequence shown here is derived from an EMBL/GenBank/DDBJ whole genome shotgun (WGS) entry which is preliminary data.</text>
</comment>
<protein>
    <submittedName>
        <fullName evidence="1">Uncharacterized protein</fullName>
    </submittedName>
</protein>
<sequence length="222" mass="25722">MLFAQLAKDDINIHINIAAIVIEMVPHAFNTDLDVCNRNYGSGKLKLDSIAQLIKKHLNLFTADTFDYFHLATTAKWTEDVDNHRGLSTEWFDAYSQRIQKPNQKDWKFAGSILRHGKYVEDYSVAAREIAYLMEIKHDIKTENLLFNDAQCLGVTQEYNPSCLKWNPKTIEGFKRYLSESRNRCFLLNYPRSLHPYNVPVELISPAKQCSCYNQDVDHSKV</sequence>
<dbReference type="GO" id="GO:0008237">
    <property type="term" value="F:metallopeptidase activity"/>
    <property type="evidence" value="ECO:0007669"/>
    <property type="project" value="InterPro"/>
</dbReference>
<keyword evidence="2" id="KW-1185">Reference proteome</keyword>
<proteinExistence type="predicted"/>
<dbReference type="InterPro" id="IPR024079">
    <property type="entry name" value="MetalloPept_cat_dom_sf"/>
</dbReference>
<evidence type="ECO:0000313" key="1">
    <source>
        <dbReference type="EMBL" id="KAK0165932.1"/>
    </source>
</evidence>
<reference evidence="1" key="2">
    <citation type="submission" date="2023-03" db="EMBL/GenBank/DDBJ databases">
        <authorList>
            <person name="Inwood S.N."/>
            <person name="Skelly J.G."/>
            <person name="Guhlin J."/>
            <person name="Harrop T.W.R."/>
            <person name="Goldson S.G."/>
            <person name="Dearden P.K."/>
        </authorList>
    </citation>
    <scope>NUCLEOTIDE SEQUENCE</scope>
    <source>
        <strain evidence="1">Irish</strain>
        <tissue evidence="1">Whole body</tissue>
    </source>
</reference>
<accession>A0AA39FAF6</accession>
<reference evidence="1" key="1">
    <citation type="journal article" date="2023" name="bioRxiv">
        <title>Scaffold-level genome assemblies of two parasitoid biocontrol wasps reveal the parthenogenesis mechanism and an associated novel virus.</title>
        <authorList>
            <person name="Inwood S."/>
            <person name="Skelly J."/>
            <person name="Guhlin J."/>
            <person name="Harrop T."/>
            <person name="Goldson S."/>
            <person name="Dearden P."/>
        </authorList>
    </citation>
    <scope>NUCLEOTIDE SEQUENCE</scope>
    <source>
        <strain evidence="1">Irish</strain>
        <tissue evidence="1">Whole body</tissue>
    </source>
</reference>